<dbReference type="InterPro" id="IPR002104">
    <property type="entry name" value="Integrase_catalytic"/>
</dbReference>
<dbReference type="InterPro" id="IPR013762">
    <property type="entry name" value="Integrase-like_cat_sf"/>
</dbReference>
<dbReference type="PROSITE" id="PS51898">
    <property type="entry name" value="TYR_RECOMBINASE"/>
    <property type="match status" value="1"/>
</dbReference>
<dbReference type="InterPro" id="IPR011010">
    <property type="entry name" value="DNA_brk_join_enz"/>
</dbReference>
<organism evidence="3 4">
    <name type="scientific">Chromobacterium phragmitis</name>
    <dbReference type="NCBI Taxonomy" id="2202141"/>
    <lineage>
        <taxon>Bacteria</taxon>
        <taxon>Pseudomonadati</taxon>
        <taxon>Pseudomonadota</taxon>
        <taxon>Betaproteobacteria</taxon>
        <taxon>Neisseriales</taxon>
        <taxon>Chromobacteriaceae</taxon>
        <taxon>Chromobacterium</taxon>
    </lineage>
</organism>
<dbReference type="SUPFAM" id="SSF56349">
    <property type="entry name" value="DNA breaking-rejoining enzymes"/>
    <property type="match status" value="1"/>
</dbReference>
<name>A0ABV0IQU3_9NEIS</name>
<evidence type="ECO:0000313" key="3">
    <source>
        <dbReference type="EMBL" id="MEO9383640.1"/>
    </source>
</evidence>
<dbReference type="Proteomes" id="UP001462502">
    <property type="component" value="Unassembled WGS sequence"/>
</dbReference>
<protein>
    <submittedName>
        <fullName evidence="3">Tyrosine-type recombinase/integrase</fullName>
    </submittedName>
</protein>
<dbReference type="RefSeq" id="WP_347937061.1">
    <property type="nucleotide sequence ID" value="NZ_CP158160.1"/>
</dbReference>
<feature type="domain" description="Tyr recombinase" evidence="2">
    <location>
        <begin position="172"/>
        <end position="401"/>
    </location>
</feature>
<keyword evidence="1" id="KW-0233">DNA recombination</keyword>
<reference evidence="3 4" key="1">
    <citation type="submission" date="2024-05" db="EMBL/GenBank/DDBJ databases">
        <authorList>
            <person name="De Oliveira J.P."/>
            <person name="Noriler S.A."/>
            <person name="De Oliveira A.G."/>
            <person name="Sipoli D.S."/>
        </authorList>
    </citation>
    <scope>NUCLEOTIDE SEQUENCE [LARGE SCALE GENOMIC DNA]</scope>
    <source>
        <strain evidence="3 4">LABIM192</strain>
    </source>
</reference>
<comment type="caution">
    <text evidence="3">The sequence shown here is derived from an EMBL/GenBank/DDBJ whole genome shotgun (WGS) entry which is preliminary data.</text>
</comment>
<evidence type="ECO:0000256" key="1">
    <source>
        <dbReference type="ARBA" id="ARBA00023172"/>
    </source>
</evidence>
<keyword evidence="4" id="KW-1185">Reference proteome</keyword>
<evidence type="ECO:0000313" key="4">
    <source>
        <dbReference type="Proteomes" id="UP001462502"/>
    </source>
</evidence>
<dbReference type="Gene3D" id="1.10.443.10">
    <property type="entry name" value="Intergrase catalytic core"/>
    <property type="match status" value="1"/>
</dbReference>
<proteinExistence type="predicted"/>
<accession>A0ABV0IQU3</accession>
<gene>
    <name evidence="3" type="ORF">ABI908_05845</name>
</gene>
<dbReference type="Pfam" id="PF00589">
    <property type="entry name" value="Phage_integrase"/>
    <property type="match status" value="1"/>
</dbReference>
<dbReference type="EMBL" id="JBDXMI010000001">
    <property type="protein sequence ID" value="MEO9383640.1"/>
    <property type="molecule type" value="Genomic_DNA"/>
</dbReference>
<evidence type="ECO:0000259" key="2">
    <source>
        <dbReference type="PROSITE" id="PS51898"/>
    </source>
</evidence>
<sequence length="527" mass="59183">MQSTFNFTDTSSEADDQTAVIALSGASIDTSGTQWRLSATEVLNWDLMPLQQGPILISTEAYFRNFIRRSNPRYVFGQFNWLKACFISASNTATNLNDPTKYDITLFEALHKNLRETVSLGTVSNYLDAYRRWYLWCTDAQCEGFDEEVAAELENRTIGGNLKGAAVLRDDPDEGPLRQVEIEALIAHLHRAGETATLGIELLAAAWLFLAFGTNPKNLILLNEEDLLTTKQADGSFIYELRLPRIKKGHVNERSGFKTRSLVPEIGQLLEQLIEQNARARRLALLEHNPIRFARPLFRREAPKEALLGTDFESDAYRRDNQWFNNALYLIVTTLDLKSAAGGPLHLTPRRLRYTFATRLVQEGASPMELAEALDHTDLQQVMVYFNTRSDVVVRLDKALALRLAPVAQAFMGMLISSASEASRGNDPASRIKFLDRDGLQLKSIGNCGSFGFCGLSAPIACYTCFKFQAWLDAPHEAVLDWLIADRDAHLSRGADPKMTQMHDTTIRAVAQVVLQCQMPRKMEDDR</sequence>